<reference evidence="1" key="2">
    <citation type="submission" date="2022-10" db="EMBL/GenBank/DDBJ databases">
        <authorList>
            <person name="Ngo T.-E."/>
        </authorList>
    </citation>
    <scope>NUCLEOTIDE SEQUENCE</scope>
    <source>
        <strain evidence="1">JHB</strain>
    </source>
</reference>
<proteinExistence type="predicted"/>
<protein>
    <submittedName>
        <fullName evidence="1">Uncharacterized protein</fullName>
    </submittedName>
</protein>
<reference evidence="1" key="1">
    <citation type="journal article" date="2017" name="Proc. Natl. Acad. Sci. U.S.A.">
        <title>Comparative genomics uncovers the prolific and distinctive metabolic potential of the cyanobacterial genus Moorea.</title>
        <authorList>
            <person name="Leao T."/>
            <person name="Castelao G."/>
            <person name="Korobeynikov A."/>
            <person name="Monroe E.A."/>
            <person name="Podell S."/>
            <person name="Glukhov E."/>
            <person name="Allen E.E."/>
            <person name="Gerwick W.H."/>
            <person name="Gerwick L."/>
        </authorList>
    </citation>
    <scope>NUCLEOTIDE SEQUENCE</scope>
    <source>
        <strain evidence="1">JHB</strain>
    </source>
</reference>
<dbReference type="AlphaFoldDB" id="A0A9Q9UWF3"/>
<sequence>MTLAFRPRYANGHATRSLFYTVVLCDQASAPFLTIPVKLSFAKYTGYK</sequence>
<dbReference type="Proteomes" id="UP000176944">
    <property type="component" value="Chromosome"/>
</dbReference>
<gene>
    <name evidence="1" type="ORF">BJP36_37615</name>
</gene>
<dbReference type="EMBL" id="CP017708">
    <property type="protein sequence ID" value="WAN69814.1"/>
    <property type="molecule type" value="Genomic_DNA"/>
</dbReference>
<evidence type="ECO:0000313" key="1">
    <source>
        <dbReference type="EMBL" id="WAN69814.1"/>
    </source>
</evidence>
<accession>A0A9Q9UWF3</accession>
<organism evidence="1">
    <name type="scientific">Moorena producens (strain JHB)</name>
    <dbReference type="NCBI Taxonomy" id="1454205"/>
    <lineage>
        <taxon>Bacteria</taxon>
        <taxon>Bacillati</taxon>
        <taxon>Cyanobacteriota</taxon>
        <taxon>Cyanophyceae</taxon>
        <taxon>Coleofasciculales</taxon>
        <taxon>Coleofasciculaceae</taxon>
        <taxon>Moorena</taxon>
    </lineage>
</organism>
<name>A0A9Q9UWF3_MOOP1</name>